<protein>
    <recommendedName>
        <fullName evidence="1">DUF4340 domain-containing protein</fullName>
    </recommendedName>
</protein>
<dbReference type="Pfam" id="PF14238">
    <property type="entry name" value="DUF4340"/>
    <property type="match status" value="1"/>
</dbReference>
<evidence type="ECO:0000313" key="2">
    <source>
        <dbReference type="EMBL" id="OGK16232.1"/>
    </source>
</evidence>
<name>A0A1F7GCC8_9BACT</name>
<sequence>MKRNRKRLIQLIFIFLLVTAVILLKNYTDRFLLLKTDQPFSTIDKAAIKELIVTQDKTTSLYKKNGKWTIKKNGVEYPADQEKLESLINAFINLEKSEAVSNNKARHTQLGIGKQKIELKSAGKKYVIFVGDDSGLGNNYVRIDNENEVFFATGFSDLTTTEDFRDLTVPLVKDEEKVRSIEIGYESISIIINKKGKDWKIGDKIAKKDRVDFYLNDLKTLKATDILPQDTNFPDIIPTVIKITENDREKTISFYGQDENNYLANSSESEFIFQIPAAYIASLKKEESDFVE</sequence>
<proteinExistence type="predicted"/>
<dbReference type="InterPro" id="IPR025641">
    <property type="entry name" value="DUF4340"/>
</dbReference>
<evidence type="ECO:0000259" key="1">
    <source>
        <dbReference type="Pfam" id="PF14238"/>
    </source>
</evidence>
<feature type="domain" description="DUF4340" evidence="1">
    <location>
        <begin position="73"/>
        <end position="230"/>
    </location>
</feature>
<accession>A0A1F7GCC8</accession>
<dbReference type="EMBL" id="MFZG01000025">
    <property type="protein sequence ID" value="OGK16232.1"/>
    <property type="molecule type" value="Genomic_DNA"/>
</dbReference>
<comment type="caution">
    <text evidence="2">The sequence shown here is derived from an EMBL/GenBank/DDBJ whole genome shotgun (WGS) entry which is preliminary data.</text>
</comment>
<gene>
    <name evidence="2" type="ORF">A2774_04580</name>
</gene>
<dbReference type="AlphaFoldDB" id="A0A1F7GCC8"/>
<organism evidence="2 3">
    <name type="scientific">Candidatus Roizmanbacteria bacterium RIFCSPHIGHO2_01_FULL_39_12c</name>
    <dbReference type="NCBI Taxonomy" id="1802031"/>
    <lineage>
        <taxon>Bacteria</taxon>
        <taxon>Candidatus Roizmaniibacteriota</taxon>
    </lineage>
</organism>
<dbReference type="Proteomes" id="UP000177208">
    <property type="component" value="Unassembled WGS sequence"/>
</dbReference>
<evidence type="ECO:0000313" key="3">
    <source>
        <dbReference type="Proteomes" id="UP000177208"/>
    </source>
</evidence>
<reference evidence="2 3" key="1">
    <citation type="journal article" date="2016" name="Nat. Commun.">
        <title>Thousands of microbial genomes shed light on interconnected biogeochemical processes in an aquifer system.</title>
        <authorList>
            <person name="Anantharaman K."/>
            <person name="Brown C.T."/>
            <person name="Hug L.A."/>
            <person name="Sharon I."/>
            <person name="Castelle C.J."/>
            <person name="Probst A.J."/>
            <person name="Thomas B.C."/>
            <person name="Singh A."/>
            <person name="Wilkins M.J."/>
            <person name="Karaoz U."/>
            <person name="Brodie E.L."/>
            <person name="Williams K.H."/>
            <person name="Hubbard S.S."/>
            <person name="Banfield J.F."/>
        </authorList>
    </citation>
    <scope>NUCLEOTIDE SEQUENCE [LARGE SCALE GENOMIC DNA]</scope>
</reference>